<dbReference type="AlphaFoldDB" id="Q4JIS8"/>
<dbReference type="Pfam" id="PF01874">
    <property type="entry name" value="CitG"/>
    <property type="match status" value="1"/>
</dbReference>
<reference evidence="1" key="1">
    <citation type="journal article" date="2005" name="Appl. Environ. Microbiol.">
        <title>Highly divergent genes for methanopterin-linked C1 transfer reactions in Lake Washington, assessed via metagenomic analysis and mRNA detection.</title>
        <authorList>
            <person name="Kalyuzhnaya M.G."/>
            <person name="Bowerman S."/>
            <person name="Nercessian O."/>
            <person name="Lidstrom M.E."/>
            <person name="Chistoserdova L."/>
        </authorList>
    </citation>
    <scope>NUCLEOTIDE SEQUENCE</scope>
</reference>
<organism evidence="1">
    <name type="scientific">uncultured bacterium BAC10-4</name>
    <dbReference type="NCBI Taxonomy" id="333425"/>
    <lineage>
        <taxon>Bacteria</taxon>
        <taxon>environmental samples</taxon>
    </lineage>
</organism>
<dbReference type="GO" id="GO:0046917">
    <property type="term" value="F:triphosphoribosyl-dephospho-CoA synthase activity"/>
    <property type="evidence" value="ECO:0007669"/>
    <property type="project" value="InterPro"/>
</dbReference>
<dbReference type="PANTHER" id="PTHR42280">
    <property type="entry name" value="CITG FAMILY PROTEIN"/>
    <property type="match status" value="1"/>
</dbReference>
<dbReference type="EMBL" id="DQ084247">
    <property type="protein sequence ID" value="AAY96683.1"/>
    <property type="molecule type" value="Genomic_DNA"/>
</dbReference>
<dbReference type="PANTHER" id="PTHR42280:SF1">
    <property type="entry name" value="CITG FAMILY PROTEIN"/>
    <property type="match status" value="1"/>
</dbReference>
<dbReference type="Gene3D" id="1.10.4200.10">
    <property type="entry name" value="Triphosphoribosyl-dephospho-CoA protein"/>
    <property type="match status" value="1"/>
</dbReference>
<protein>
    <submittedName>
        <fullName evidence="1">Orf7</fullName>
    </submittedName>
</protein>
<dbReference type="GO" id="GO:0005524">
    <property type="term" value="F:ATP binding"/>
    <property type="evidence" value="ECO:0007669"/>
    <property type="project" value="InterPro"/>
</dbReference>
<name>Q4JIS8_9BACT</name>
<reference evidence="1" key="2">
    <citation type="journal article" date="2005" name="J. Bacteriol.">
        <title>MtdC, a novel class of methylene tetrahydromethanopterin dehydrogenases.</title>
        <authorList>
            <person name="Vorholt J.A."/>
            <person name="Kalyuzhnaya M.G."/>
            <person name="Hagemeier C.H."/>
            <person name="Lidstrom M.E."/>
            <person name="Chistoserdova L."/>
        </authorList>
    </citation>
    <scope>NUCLEOTIDE SEQUENCE</scope>
</reference>
<sequence length="282" mass="29596">MSRTLPSAEIAVLAQAACLVEASTPKPGNVSPGRDFADTRYEDFLLSAAAIGPAFARSRERGVGETVLAAVQDTRRFVRVNTNLGIVLLLAPLACAAGSEGGPLRDRLSCVLRALDVDDARAVHAAIRLVNPGGLGQAKAQDVRDEPTQTLRETMALAAQRDSIAAEYTSDYDLTFRVAVPALRRARAAGGTWSTAALEAFLQVLAEVPDTLIARKQGFPTACAVSARAREVLAAGDAGSLARAQATEAFDQALRRLGNRLNPGTTADLVAGALFVAMLEES</sequence>
<proteinExistence type="predicted"/>
<dbReference type="InterPro" id="IPR002736">
    <property type="entry name" value="CitG"/>
</dbReference>
<accession>Q4JIS8</accession>
<evidence type="ECO:0000313" key="1">
    <source>
        <dbReference type="EMBL" id="AAY96683.1"/>
    </source>
</evidence>
<gene>
    <name evidence="1" type="primary">orf7</name>
</gene>